<feature type="domain" description="3-keto-alpha-glucoside-1,2-lyase/3-keto-2-hydroxy-glucal hydratase" evidence="2">
    <location>
        <begin position="152"/>
        <end position="326"/>
    </location>
</feature>
<dbReference type="Pfam" id="PF06439">
    <property type="entry name" value="3keto-disac_hyd"/>
    <property type="match status" value="1"/>
</dbReference>
<keyword evidence="4" id="KW-1185">Reference proteome</keyword>
<protein>
    <recommendedName>
        <fullName evidence="2">3-keto-alpha-glucoside-1,2-lyase/3-keto-2-hydroxy-glucal hydratase domain-containing protein</fullName>
    </recommendedName>
</protein>
<sequence>MITKRRHLLLLATLGFTSLAQAAENPFTGRWALTLQGDRAGWLGVEEKGGALSSSILWGGGSVLPTDGTKIEGDNLVVTRLSNAKRKDKAGKEITEKVTETLTVTVSGDSLKGNTVKTKADGKPFGQAEFTGKRIPAIPATPDLSKVKFGEPINLFNGKDLSGWRLVKEDDLNGWGVEDGALINRVVKEPGKHFGNLRTEAEFEDFNLKLEVRTQENSNSGIYLRGVYEVQVMESFGRPLDSHHMGALYSRITPSVAAEKAIGEWQTMDITLVDRHLTVILNGKTIIDNQPVLGCTGGALTSDEFKPGPLFLQGDHTNVDFRNMVLRPVVK</sequence>
<evidence type="ECO:0000313" key="4">
    <source>
        <dbReference type="Proteomes" id="UP000534294"/>
    </source>
</evidence>
<organism evidence="3 4">
    <name type="scientific">Prosthecobacter dejongeii</name>
    <dbReference type="NCBI Taxonomy" id="48465"/>
    <lineage>
        <taxon>Bacteria</taxon>
        <taxon>Pseudomonadati</taxon>
        <taxon>Verrucomicrobiota</taxon>
        <taxon>Verrucomicrobiia</taxon>
        <taxon>Verrucomicrobiales</taxon>
        <taxon>Verrucomicrobiaceae</taxon>
        <taxon>Prosthecobacter</taxon>
    </lineage>
</organism>
<dbReference type="Gene3D" id="2.60.120.560">
    <property type="entry name" value="Exo-inulinase, domain 1"/>
    <property type="match status" value="1"/>
</dbReference>
<reference evidence="3 4" key="1">
    <citation type="submission" date="2020-08" db="EMBL/GenBank/DDBJ databases">
        <title>Genomic Encyclopedia of Type Strains, Phase IV (KMG-IV): sequencing the most valuable type-strain genomes for metagenomic binning, comparative biology and taxonomic classification.</title>
        <authorList>
            <person name="Goeker M."/>
        </authorList>
    </citation>
    <scope>NUCLEOTIDE SEQUENCE [LARGE SCALE GENOMIC DNA]</scope>
    <source>
        <strain evidence="3 4">DSM 12251</strain>
    </source>
</reference>
<dbReference type="AlphaFoldDB" id="A0A7W7YKU5"/>
<proteinExistence type="predicted"/>
<gene>
    <name evidence="3" type="ORF">HNQ64_002034</name>
</gene>
<evidence type="ECO:0000313" key="3">
    <source>
        <dbReference type="EMBL" id="MBB5037785.1"/>
    </source>
</evidence>
<dbReference type="Proteomes" id="UP000534294">
    <property type="component" value="Unassembled WGS sequence"/>
</dbReference>
<dbReference type="GO" id="GO:0016787">
    <property type="term" value="F:hydrolase activity"/>
    <property type="evidence" value="ECO:0007669"/>
    <property type="project" value="InterPro"/>
</dbReference>
<name>A0A7W7YKU5_9BACT</name>
<accession>A0A7W7YKU5</accession>
<evidence type="ECO:0000256" key="1">
    <source>
        <dbReference type="SAM" id="SignalP"/>
    </source>
</evidence>
<comment type="caution">
    <text evidence="3">The sequence shown here is derived from an EMBL/GenBank/DDBJ whole genome shotgun (WGS) entry which is preliminary data.</text>
</comment>
<dbReference type="RefSeq" id="WP_184207982.1">
    <property type="nucleotide sequence ID" value="NZ_JACHIF010000003.1"/>
</dbReference>
<feature type="chain" id="PRO_5030601276" description="3-keto-alpha-glucoside-1,2-lyase/3-keto-2-hydroxy-glucal hydratase domain-containing protein" evidence="1">
    <location>
        <begin position="23"/>
        <end position="331"/>
    </location>
</feature>
<dbReference type="EMBL" id="JACHIF010000003">
    <property type="protein sequence ID" value="MBB5037785.1"/>
    <property type="molecule type" value="Genomic_DNA"/>
</dbReference>
<dbReference type="InterPro" id="IPR010496">
    <property type="entry name" value="AL/BT2_dom"/>
</dbReference>
<keyword evidence="1" id="KW-0732">Signal</keyword>
<evidence type="ECO:0000259" key="2">
    <source>
        <dbReference type="Pfam" id="PF06439"/>
    </source>
</evidence>
<feature type="signal peptide" evidence="1">
    <location>
        <begin position="1"/>
        <end position="22"/>
    </location>
</feature>